<dbReference type="Proteomes" id="UP000091918">
    <property type="component" value="Unassembled WGS sequence"/>
</dbReference>
<accession>A0A1B7NLM7</accession>
<feature type="compositionally biased region" description="Basic and acidic residues" evidence="1">
    <location>
        <begin position="30"/>
        <end position="51"/>
    </location>
</feature>
<keyword evidence="3" id="KW-1185">Reference proteome</keyword>
<feature type="compositionally biased region" description="Polar residues" evidence="1">
    <location>
        <begin position="1"/>
        <end position="16"/>
    </location>
</feature>
<evidence type="ECO:0000256" key="1">
    <source>
        <dbReference type="SAM" id="MobiDB-lite"/>
    </source>
</evidence>
<protein>
    <submittedName>
        <fullName evidence="2">Uncharacterized protein</fullName>
    </submittedName>
</protein>
<feature type="region of interest" description="Disordered" evidence="1">
    <location>
        <begin position="1"/>
        <end position="51"/>
    </location>
</feature>
<feature type="non-terminal residue" evidence="2">
    <location>
        <position position="51"/>
    </location>
</feature>
<evidence type="ECO:0000313" key="2">
    <source>
        <dbReference type="EMBL" id="OAX77741.1"/>
    </source>
</evidence>
<comment type="caution">
    <text evidence="2">The sequence shown here is derived from an EMBL/GenBank/DDBJ whole genome shotgun (WGS) entry which is preliminary data.</text>
</comment>
<name>A0A1B7NLM7_9EURO</name>
<evidence type="ECO:0000313" key="3">
    <source>
        <dbReference type="Proteomes" id="UP000091918"/>
    </source>
</evidence>
<dbReference type="EMBL" id="LGUA01002113">
    <property type="protein sequence ID" value="OAX77741.1"/>
    <property type="molecule type" value="Genomic_DNA"/>
</dbReference>
<dbReference type="AlphaFoldDB" id="A0A1B7NLM7"/>
<sequence length="51" mass="5807">MSWMSNEFVSQLSKCQLQGKGNAGHRCKAERREEAAADQPSRRRNEDVEGQ</sequence>
<gene>
    <name evidence="2" type="ORF">ACJ72_07957</name>
</gene>
<proteinExistence type="predicted"/>
<reference evidence="2 3" key="1">
    <citation type="submission" date="2015-07" db="EMBL/GenBank/DDBJ databases">
        <title>Emmonsia species relationships and genome sequence.</title>
        <authorList>
            <person name="Cuomo C.A."/>
            <person name="Schwartz I.S."/>
            <person name="Kenyon C."/>
            <person name="de Hoog G.S."/>
            <person name="Govender N.P."/>
            <person name="Botha A."/>
            <person name="Moreno L."/>
            <person name="de Vries M."/>
            <person name="Munoz J.F."/>
            <person name="Stielow J.B."/>
        </authorList>
    </citation>
    <scope>NUCLEOTIDE SEQUENCE [LARGE SCALE GENOMIC DNA]</scope>
    <source>
        <strain evidence="2 3">CBS 136260</strain>
    </source>
</reference>
<organism evidence="2 3">
    <name type="scientific">Emergomyces africanus</name>
    <dbReference type="NCBI Taxonomy" id="1955775"/>
    <lineage>
        <taxon>Eukaryota</taxon>
        <taxon>Fungi</taxon>
        <taxon>Dikarya</taxon>
        <taxon>Ascomycota</taxon>
        <taxon>Pezizomycotina</taxon>
        <taxon>Eurotiomycetes</taxon>
        <taxon>Eurotiomycetidae</taxon>
        <taxon>Onygenales</taxon>
        <taxon>Ajellomycetaceae</taxon>
        <taxon>Emergomyces</taxon>
    </lineage>
</organism>